<accession>A0A6G1QJ88</accession>
<feature type="chain" id="PRO_5026223411" evidence="2">
    <location>
        <begin position="19"/>
        <end position="170"/>
    </location>
</feature>
<reference evidence="3 4" key="1">
    <citation type="submission" date="2019-02" db="EMBL/GenBank/DDBJ databases">
        <title>Opniocepnalus argus genome.</title>
        <authorList>
            <person name="Zhou C."/>
            <person name="Xiao S."/>
        </authorList>
    </citation>
    <scope>NUCLEOTIDE SEQUENCE [LARGE SCALE GENOMIC DNA]</scope>
    <source>
        <strain evidence="3">OARG1902GOOAL</strain>
        <tissue evidence="3">Muscle</tissue>
    </source>
</reference>
<feature type="compositionally biased region" description="Low complexity" evidence="1">
    <location>
        <begin position="67"/>
        <end position="80"/>
    </location>
</feature>
<dbReference type="AlphaFoldDB" id="A0A6G1QJ88"/>
<evidence type="ECO:0000313" key="3">
    <source>
        <dbReference type="EMBL" id="KAF3702318.1"/>
    </source>
</evidence>
<reference evidence="4" key="2">
    <citation type="submission" date="2019-02" db="EMBL/GenBank/DDBJ databases">
        <title>Opniocepnalus argus Var Kimnra genome.</title>
        <authorList>
            <person name="Zhou C."/>
            <person name="Xiao S."/>
        </authorList>
    </citation>
    <scope>NUCLEOTIDE SEQUENCE [LARGE SCALE GENOMIC DNA]</scope>
</reference>
<name>A0A6G1QJ88_CHAAH</name>
<dbReference type="Proteomes" id="UP000503349">
    <property type="component" value="Chromosome 17"/>
</dbReference>
<organism evidence="3 4">
    <name type="scientific">Channa argus</name>
    <name type="common">Northern snakehead</name>
    <name type="synonym">Ophicephalus argus</name>
    <dbReference type="NCBI Taxonomy" id="215402"/>
    <lineage>
        <taxon>Eukaryota</taxon>
        <taxon>Metazoa</taxon>
        <taxon>Chordata</taxon>
        <taxon>Craniata</taxon>
        <taxon>Vertebrata</taxon>
        <taxon>Euteleostomi</taxon>
        <taxon>Actinopterygii</taxon>
        <taxon>Neopterygii</taxon>
        <taxon>Teleostei</taxon>
        <taxon>Neoteleostei</taxon>
        <taxon>Acanthomorphata</taxon>
        <taxon>Anabantaria</taxon>
        <taxon>Anabantiformes</taxon>
        <taxon>Channoidei</taxon>
        <taxon>Channidae</taxon>
        <taxon>Channa</taxon>
    </lineage>
</organism>
<dbReference type="EMBL" id="CM015728">
    <property type="protein sequence ID" value="KAF3702318.1"/>
    <property type="molecule type" value="Genomic_DNA"/>
</dbReference>
<keyword evidence="2" id="KW-0732">Signal</keyword>
<evidence type="ECO:0000256" key="1">
    <source>
        <dbReference type="SAM" id="MobiDB-lite"/>
    </source>
</evidence>
<evidence type="ECO:0000256" key="2">
    <source>
        <dbReference type="SAM" id="SignalP"/>
    </source>
</evidence>
<protein>
    <submittedName>
        <fullName evidence="3">Uncharacterized protein</fullName>
    </submittedName>
</protein>
<sequence length="170" mass="18265">MELLTTAVLIVLLTTTSAKPISRHPHQDADIRDRDSRRVRLNGKKMWSLEFSNFKGSSSESEDSDSSDSSGNDSSSSSSEEVTRKPRPTPTTNTKTTAFMTTAPMTVVTEGEKITPTPEPDTGSTDGPIVTTPLPGTPRTLIATLPTNLTHCVTIEFQTTAPITEGRGDS</sequence>
<keyword evidence="4" id="KW-1185">Reference proteome</keyword>
<feature type="compositionally biased region" description="Low complexity" evidence="1">
    <location>
        <begin position="90"/>
        <end position="105"/>
    </location>
</feature>
<evidence type="ECO:0000313" key="4">
    <source>
        <dbReference type="Proteomes" id="UP000503349"/>
    </source>
</evidence>
<feature type="region of interest" description="Disordered" evidence="1">
    <location>
        <begin position="50"/>
        <end position="105"/>
    </location>
</feature>
<feature type="signal peptide" evidence="2">
    <location>
        <begin position="1"/>
        <end position="18"/>
    </location>
</feature>
<proteinExistence type="predicted"/>
<gene>
    <name evidence="3" type="ORF">EXN66_Car018006</name>
</gene>